<dbReference type="EMBL" id="CP120630">
    <property type="protein sequence ID" value="WEW60779.1"/>
    <property type="molecule type" value="Genomic_DNA"/>
</dbReference>
<dbReference type="Proteomes" id="UP001219355">
    <property type="component" value="Chromosome 4"/>
</dbReference>
<organism evidence="2 3">
    <name type="scientific">Emydomyces testavorans</name>
    <dbReference type="NCBI Taxonomy" id="2070801"/>
    <lineage>
        <taxon>Eukaryota</taxon>
        <taxon>Fungi</taxon>
        <taxon>Dikarya</taxon>
        <taxon>Ascomycota</taxon>
        <taxon>Pezizomycotina</taxon>
        <taxon>Eurotiomycetes</taxon>
        <taxon>Eurotiomycetidae</taxon>
        <taxon>Onygenales</taxon>
        <taxon>Nannizziopsiaceae</taxon>
        <taxon>Emydomyces</taxon>
    </lineage>
</organism>
<dbReference type="AlphaFoldDB" id="A0AAF0INF6"/>
<dbReference type="PANTHER" id="PTHR33254:SF4">
    <property type="entry name" value="4-HYDROXY-4-METHYL-2-OXOGLUTARATE ALDOLASE 3-RELATED"/>
    <property type="match status" value="1"/>
</dbReference>
<dbReference type="GO" id="GO:0046872">
    <property type="term" value="F:metal ion binding"/>
    <property type="evidence" value="ECO:0007669"/>
    <property type="project" value="UniProtKB-KW"/>
</dbReference>
<protein>
    <recommendedName>
        <fullName evidence="4">DlpA domain-containing protein</fullName>
    </recommendedName>
</protein>
<feature type="binding site" evidence="1">
    <location>
        <position position="157"/>
    </location>
    <ligand>
        <name>Mg(2+)</name>
        <dbReference type="ChEBI" id="CHEBI:18420"/>
    </ligand>
</feature>
<reference evidence="2" key="1">
    <citation type="submission" date="2023-03" db="EMBL/GenBank/DDBJ databases">
        <title>Emydomyces testavorans Genome Sequence.</title>
        <authorList>
            <person name="Hoyer L."/>
        </authorList>
    </citation>
    <scope>NUCLEOTIDE SEQUENCE</scope>
    <source>
        <strain evidence="2">16-2883</strain>
    </source>
</reference>
<dbReference type="GO" id="GO:0008948">
    <property type="term" value="F:oxaloacetate decarboxylase activity"/>
    <property type="evidence" value="ECO:0007669"/>
    <property type="project" value="TreeGrafter"/>
</dbReference>
<dbReference type="PANTHER" id="PTHR33254">
    <property type="entry name" value="4-HYDROXY-4-METHYL-2-OXOGLUTARATE ALDOLASE 3-RELATED"/>
    <property type="match status" value="1"/>
</dbReference>
<keyword evidence="1" id="KW-0479">Metal-binding</keyword>
<dbReference type="InterPro" id="IPR036704">
    <property type="entry name" value="RraA/RraA-like_sf"/>
</dbReference>
<comment type="cofactor">
    <cofactor evidence="1">
        <name>Mg(2+)</name>
        <dbReference type="ChEBI" id="CHEBI:18420"/>
    </cofactor>
</comment>
<evidence type="ECO:0000313" key="3">
    <source>
        <dbReference type="Proteomes" id="UP001219355"/>
    </source>
</evidence>
<gene>
    <name evidence="2" type="ORF">PRK78_006267</name>
</gene>
<proteinExistence type="predicted"/>
<keyword evidence="3" id="KW-1185">Reference proteome</keyword>
<evidence type="ECO:0000256" key="1">
    <source>
        <dbReference type="PIRSR" id="PIRSR605493-1"/>
    </source>
</evidence>
<sequence length="257" mass="27718">MPGLTEEILTTLQQFSACDVSDALLKLERAPKDTPANAGFLADLDTLANPHNNFTIKVPFTPFPATAQETTPPKIIAPISTIQFIPKDQSLPQIAQEEPDQYGFPQGTHWVDHVQRDTIVLLDQPAGQKCAVLGGIMAARMGVIGTKGVIVNGRVRDIAELRASGLPIWARGQSTVGTSAEAKPGARNVVITVGRVTVSPGDIAFCDPLEGVVVIPQNLLDEVLVLMPKLVEADDRVREDVLRGSTVFDAFKKHRET</sequence>
<dbReference type="Gene3D" id="3.50.30.40">
    <property type="entry name" value="Ribonuclease E inhibitor RraA/RraA-like"/>
    <property type="match status" value="1"/>
</dbReference>
<dbReference type="InterPro" id="IPR005493">
    <property type="entry name" value="RraA/RraA-like"/>
</dbReference>
<evidence type="ECO:0000313" key="2">
    <source>
        <dbReference type="EMBL" id="WEW60779.1"/>
    </source>
</evidence>
<keyword evidence="1" id="KW-0460">Magnesium</keyword>
<dbReference type="CDD" id="cd16841">
    <property type="entry name" value="RraA_family"/>
    <property type="match status" value="1"/>
</dbReference>
<evidence type="ECO:0008006" key="4">
    <source>
        <dbReference type="Google" id="ProtNLM"/>
    </source>
</evidence>
<feature type="binding site" evidence="1">
    <location>
        <begin position="134"/>
        <end position="137"/>
    </location>
    <ligand>
        <name>substrate</name>
    </ligand>
</feature>
<accession>A0AAF0INF6</accession>
<dbReference type="Pfam" id="PF03737">
    <property type="entry name" value="RraA-like"/>
    <property type="match status" value="1"/>
</dbReference>
<dbReference type="SUPFAM" id="SSF89562">
    <property type="entry name" value="RraA-like"/>
    <property type="match status" value="1"/>
</dbReference>
<dbReference type="GO" id="GO:0047443">
    <property type="term" value="F:4-hydroxy-4-methyl-2-oxoglutarate aldolase activity"/>
    <property type="evidence" value="ECO:0007669"/>
    <property type="project" value="TreeGrafter"/>
</dbReference>
<feature type="binding site" evidence="1">
    <location>
        <position position="156"/>
    </location>
    <ligand>
        <name>substrate</name>
    </ligand>
</feature>
<name>A0AAF0INF6_9EURO</name>